<keyword evidence="6" id="KW-1185">Reference proteome</keyword>
<reference evidence="4" key="1">
    <citation type="submission" date="2023-11" db="EMBL/GenBank/DDBJ databases">
        <title>Genome assemblies of two species of porcelain crab, Petrolisthes cinctipes and Petrolisthes manimaculis (Anomura: Porcellanidae).</title>
        <authorList>
            <person name="Angst P."/>
        </authorList>
    </citation>
    <scope>NUCLEOTIDE SEQUENCE</scope>
    <source>
        <strain evidence="4">PB745_02</strain>
        <tissue evidence="4">Gill</tissue>
    </source>
</reference>
<evidence type="ECO:0000313" key="5">
    <source>
        <dbReference type="EMBL" id="KAK4325518.1"/>
    </source>
</evidence>
<evidence type="ECO:0000313" key="2">
    <source>
        <dbReference type="EMBL" id="KAK4321339.1"/>
    </source>
</evidence>
<dbReference type="EMBL" id="JAWZYT010000749">
    <property type="protein sequence ID" value="KAK4319497.1"/>
    <property type="molecule type" value="Genomic_DNA"/>
</dbReference>
<organism evidence="4 6">
    <name type="scientific">Petrolisthes manimaculis</name>
    <dbReference type="NCBI Taxonomy" id="1843537"/>
    <lineage>
        <taxon>Eukaryota</taxon>
        <taxon>Metazoa</taxon>
        <taxon>Ecdysozoa</taxon>
        <taxon>Arthropoda</taxon>
        <taxon>Crustacea</taxon>
        <taxon>Multicrustacea</taxon>
        <taxon>Malacostraca</taxon>
        <taxon>Eumalacostraca</taxon>
        <taxon>Eucarida</taxon>
        <taxon>Decapoda</taxon>
        <taxon>Pleocyemata</taxon>
        <taxon>Anomura</taxon>
        <taxon>Galatheoidea</taxon>
        <taxon>Porcellanidae</taxon>
        <taxon>Petrolisthes</taxon>
    </lineage>
</organism>
<dbReference type="EMBL" id="JAWZYT010000276">
    <property type="protein sequence ID" value="KAK4325518.1"/>
    <property type="molecule type" value="Genomic_DNA"/>
</dbReference>
<dbReference type="EMBL" id="JAWZYT010000598">
    <property type="protein sequence ID" value="KAK4321339.1"/>
    <property type="molecule type" value="Genomic_DNA"/>
</dbReference>
<dbReference type="EMBL" id="JAWZYT010000598">
    <property type="protein sequence ID" value="KAK4321340.1"/>
    <property type="molecule type" value="Genomic_DNA"/>
</dbReference>
<evidence type="ECO:0000313" key="3">
    <source>
        <dbReference type="EMBL" id="KAK4321340.1"/>
    </source>
</evidence>
<evidence type="ECO:0000313" key="6">
    <source>
        <dbReference type="Proteomes" id="UP001292094"/>
    </source>
</evidence>
<dbReference type="AlphaFoldDB" id="A0AAE1UKY7"/>
<sequence>MIVFVSWLCFGVGSVLWRVVVLKLAQLACLKLGLGMDGIWIGEAEMVKMIGMWSLVVRGPGAVCVL</sequence>
<dbReference type="EMBL" id="JAWZYT010000502">
    <property type="protein sequence ID" value="KAK4322670.1"/>
    <property type="molecule type" value="Genomic_DNA"/>
</dbReference>
<evidence type="ECO:0000313" key="1">
    <source>
        <dbReference type="EMBL" id="KAK4319497.1"/>
    </source>
</evidence>
<protein>
    <submittedName>
        <fullName evidence="4">Uncharacterized protein</fullName>
    </submittedName>
</protein>
<comment type="caution">
    <text evidence="4">The sequence shown here is derived from an EMBL/GenBank/DDBJ whole genome shotgun (WGS) entry which is preliminary data.</text>
</comment>
<gene>
    <name evidence="5" type="ORF">Pmani_003866</name>
    <name evidence="4" type="ORF">Pmani_006571</name>
    <name evidence="2" type="ORF">Pmani_007820</name>
    <name evidence="3" type="ORF">Pmani_007821</name>
    <name evidence="1" type="ORF">Pmani_009599</name>
</gene>
<name>A0AAE1UKY7_9EUCA</name>
<evidence type="ECO:0000313" key="4">
    <source>
        <dbReference type="EMBL" id="KAK4322670.1"/>
    </source>
</evidence>
<dbReference type="Proteomes" id="UP001292094">
    <property type="component" value="Unassembled WGS sequence"/>
</dbReference>
<accession>A0AAE1UKY7</accession>
<proteinExistence type="predicted"/>